<proteinExistence type="inferred from homology"/>
<reference evidence="10 12" key="3">
    <citation type="submission" date="2019-07" db="EMBL/GenBank/DDBJ databases">
        <title>Criibacterium bergeronii gen. nov., sp. nov. isolated from human clinical samples.</title>
        <authorList>
            <person name="Maheux A.F."/>
            <person name="Boudreau D.K."/>
            <person name="Berube E."/>
            <person name="Brodeur S."/>
            <person name="Bernard K.A."/>
            <person name="Abed J.Y."/>
            <person name="Ducrey E."/>
            <person name="Guay E.F."/>
            <person name="Raymond F."/>
            <person name="Corbeil J."/>
            <person name="Domingo M.-C."/>
            <person name="Roy P.H."/>
            <person name="Boissinot M."/>
            <person name="Tocheva E.I."/>
            <person name="Omar R.F."/>
        </authorList>
    </citation>
    <scope>NUCLEOTIDE SEQUENCE [LARGE SCALE GENOMIC DNA]</scope>
    <source>
        <strain evidence="10 12">CCRI-24246</strain>
    </source>
</reference>
<evidence type="ECO:0000313" key="10">
    <source>
        <dbReference type="EMBL" id="TRW27062.1"/>
    </source>
</evidence>
<keyword evidence="7" id="KW-0479">Metal-binding</keyword>
<keyword evidence="5 8" id="KW-1133">Transmembrane helix</keyword>
<dbReference type="Proteomes" id="UP000319424">
    <property type="component" value="Unassembled WGS sequence"/>
</dbReference>
<dbReference type="EMBL" id="VJXW01000005">
    <property type="protein sequence ID" value="TRW27062.1"/>
    <property type="molecule type" value="Genomic_DNA"/>
</dbReference>
<evidence type="ECO:0000256" key="2">
    <source>
        <dbReference type="ARBA" id="ARBA00008488"/>
    </source>
</evidence>
<accession>A0A371IKA6</accession>
<comment type="similarity">
    <text evidence="2">Belongs to the UPF0073 (Hly-III) family.</text>
</comment>
<protein>
    <submittedName>
        <fullName evidence="9">Hemolysin III family protein</fullName>
    </submittedName>
</protein>
<evidence type="ECO:0000256" key="4">
    <source>
        <dbReference type="ARBA" id="ARBA00022692"/>
    </source>
</evidence>
<dbReference type="GO" id="GO:0046872">
    <property type="term" value="F:metal ion binding"/>
    <property type="evidence" value="ECO:0007669"/>
    <property type="project" value="UniProtKB-KW"/>
</dbReference>
<dbReference type="STRING" id="1871336.BBG48_09915"/>
<feature type="transmembrane region" description="Helical" evidence="8">
    <location>
        <begin position="193"/>
        <end position="213"/>
    </location>
</feature>
<comment type="caution">
    <text evidence="9">The sequence shown here is derived from an EMBL/GenBank/DDBJ whole genome shotgun (WGS) entry which is preliminary data.</text>
</comment>
<comment type="subcellular location">
    <subcellularLocation>
        <location evidence="1">Cell membrane</location>
        <topology evidence="1">Multi-pass membrane protein</topology>
    </subcellularLocation>
</comment>
<dbReference type="AlphaFoldDB" id="A0A371IKA6"/>
<feature type="transmembrane region" description="Helical" evidence="8">
    <location>
        <begin position="81"/>
        <end position="103"/>
    </location>
</feature>
<keyword evidence="3" id="KW-1003">Cell membrane</keyword>
<feature type="transmembrane region" description="Helical" evidence="8">
    <location>
        <begin position="141"/>
        <end position="160"/>
    </location>
</feature>
<keyword evidence="11" id="KW-1185">Reference proteome</keyword>
<evidence type="ECO:0000256" key="1">
    <source>
        <dbReference type="ARBA" id="ARBA00004651"/>
    </source>
</evidence>
<keyword evidence="6 8" id="KW-0472">Membrane</keyword>
<feature type="binding site" evidence="7">
    <location>
        <position position="192"/>
    </location>
    <ligand>
        <name>Zn(2+)</name>
        <dbReference type="ChEBI" id="CHEBI:29105"/>
    </ligand>
</feature>
<evidence type="ECO:0000313" key="11">
    <source>
        <dbReference type="Proteomes" id="UP000093352"/>
    </source>
</evidence>
<keyword evidence="4 8" id="KW-0812">Transmembrane</keyword>
<evidence type="ECO:0000256" key="8">
    <source>
        <dbReference type="SAM" id="Phobius"/>
    </source>
</evidence>
<feature type="binding site" evidence="7">
    <location>
        <position position="68"/>
    </location>
    <ligand>
        <name>Zn(2+)</name>
        <dbReference type="ChEBI" id="CHEBI:29105"/>
    </ligand>
</feature>
<evidence type="ECO:0000256" key="7">
    <source>
        <dbReference type="PIRSR" id="PIRSR604254-1"/>
    </source>
</evidence>
<dbReference type="Pfam" id="PF03006">
    <property type="entry name" value="HlyIII"/>
    <property type="match status" value="1"/>
</dbReference>
<reference evidence="9" key="2">
    <citation type="submission" date="2018-07" db="EMBL/GenBank/DDBJ databases">
        <authorList>
            <person name="Quirk P.G."/>
            <person name="Krulwich T.A."/>
        </authorList>
    </citation>
    <scope>NUCLEOTIDE SEQUENCE</scope>
    <source>
        <strain evidence="9">CCRI-22567</strain>
    </source>
</reference>
<keyword evidence="7" id="KW-0862">Zinc</keyword>
<dbReference type="EMBL" id="MBEW02000017">
    <property type="protein sequence ID" value="RDY20932.1"/>
    <property type="molecule type" value="Genomic_DNA"/>
</dbReference>
<organism evidence="9 11">
    <name type="scientific">Criibacterium bergeronii</name>
    <dbReference type="NCBI Taxonomy" id="1871336"/>
    <lineage>
        <taxon>Bacteria</taxon>
        <taxon>Bacillati</taxon>
        <taxon>Bacillota</taxon>
        <taxon>Clostridia</taxon>
        <taxon>Peptostreptococcales</taxon>
        <taxon>Filifactoraceae</taxon>
        <taxon>Criibacterium</taxon>
    </lineage>
</organism>
<dbReference type="PANTHER" id="PTHR20855:SF3">
    <property type="entry name" value="LD03007P"/>
    <property type="match status" value="1"/>
</dbReference>
<dbReference type="PANTHER" id="PTHR20855">
    <property type="entry name" value="ADIPOR/PROGESTIN RECEPTOR-RELATED"/>
    <property type="match status" value="1"/>
</dbReference>
<feature type="transmembrane region" description="Helical" evidence="8">
    <location>
        <begin position="21"/>
        <end position="44"/>
    </location>
</feature>
<feature type="transmembrane region" description="Helical" evidence="8">
    <location>
        <begin position="166"/>
        <end position="184"/>
    </location>
</feature>
<dbReference type="OrthoDB" id="9813689at2"/>
<dbReference type="InterPro" id="IPR004254">
    <property type="entry name" value="AdipoR/HlyIII-related"/>
</dbReference>
<feature type="binding site" evidence="7">
    <location>
        <position position="196"/>
    </location>
    <ligand>
        <name>Zn(2+)</name>
        <dbReference type="ChEBI" id="CHEBI:29105"/>
    </ligand>
</feature>
<evidence type="ECO:0000256" key="3">
    <source>
        <dbReference type="ARBA" id="ARBA00022475"/>
    </source>
</evidence>
<dbReference type="Proteomes" id="UP000093352">
    <property type="component" value="Unassembled WGS sequence"/>
</dbReference>
<sequence>MKTYEFDAKSLVIETFNTLSHFAGVVLGIVFLTLMINKSLLIGSKNLPSFIVYGAFFILMFLTSTIYHATFNKKIKAFARIFDHTAIFLFIAGSYTPVITSIFSGNMRILLLCSIWLLALGGTIFKIITHNSYDKYKKISVILYIAMGWFAIIIFKPLLLEKSVKFIILLVLGGLLYTVGTIFYKSKNPVYHIVWHFFVLGAAIIHFFSYYFYLIS</sequence>
<evidence type="ECO:0000313" key="12">
    <source>
        <dbReference type="Proteomes" id="UP000319424"/>
    </source>
</evidence>
<name>A0A371IKA6_9FIRM</name>
<evidence type="ECO:0000256" key="5">
    <source>
        <dbReference type="ARBA" id="ARBA00022989"/>
    </source>
</evidence>
<gene>
    <name evidence="9" type="ORF">BBG48_007520</name>
    <name evidence="10" type="ORF">FL857_04405</name>
</gene>
<dbReference type="GO" id="GO:0005886">
    <property type="term" value="C:plasma membrane"/>
    <property type="evidence" value="ECO:0007669"/>
    <property type="project" value="UniProtKB-SubCell"/>
</dbReference>
<dbReference type="NCBIfam" id="TIGR01065">
    <property type="entry name" value="hlyIII"/>
    <property type="match status" value="1"/>
</dbReference>
<feature type="transmembrane region" description="Helical" evidence="8">
    <location>
        <begin position="109"/>
        <end position="129"/>
    </location>
</feature>
<reference evidence="9 11" key="1">
    <citation type="journal article" date="2016" name="Genome Announc.">
        <title>Draft Genome Sequence of Criibacterium bergeronii gen. nov., sp. nov., Strain CCRI-22567T, Isolated from a Vaginal Sample from a Woman with Bacterial Vaginosis.</title>
        <authorList>
            <person name="Maheux A.F."/>
            <person name="Berube E."/>
            <person name="Boudreau D.K."/>
            <person name="Raymond F."/>
            <person name="Corbeil J."/>
            <person name="Roy P.H."/>
            <person name="Boissinot M."/>
            <person name="Omar R.F."/>
        </authorList>
    </citation>
    <scope>NUCLEOTIDE SEQUENCE [LARGE SCALE GENOMIC DNA]</scope>
    <source>
        <strain evidence="9 11">CCRI-22567</strain>
    </source>
</reference>
<evidence type="ECO:0000313" key="9">
    <source>
        <dbReference type="EMBL" id="RDY20932.1"/>
    </source>
</evidence>
<dbReference type="InterPro" id="IPR005744">
    <property type="entry name" value="Hy-lIII"/>
</dbReference>
<feature type="transmembrane region" description="Helical" evidence="8">
    <location>
        <begin position="50"/>
        <end position="69"/>
    </location>
</feature>
<evidence type="ECO:0000256" key="6">
    <source>
        <dbReference type="ARBA" id="ARBA00023136"/>
    </source>
</evidence>
<dbReference type="GO" id="GO:0140911">
    <property type="term" value="F:pore-forming activity"/>
    <property type="evidence" value="ECO:0007669"/>
    <property type="project" value="InterPro"/>
</dbReference>